<dbReference type="EC" id="4.3.2.10" evidence="4"/>
<dbReference type="RefSeq" id="WP_054962632.1">
    <property type="nucleotide sequence ID" value="NZ_LLEI02000010.1"/>
</dbReference>
<dbReference type="AlphaFoldDB" id="A0A177Y6N6"/>
<name>A0A177Y6N6_9VIBR</name>
<gene>
    <name evidence="12" type="ORF">APB76_01275</name>
</gene>
<dbReference type="Pfam" id="PF00977">
    <property type="entry name" value="His_biosynth"/>
    <property type="match status" value="1"/>
</dbReference>
<dbReference type="InterPro" id="IPR006062">
    <property type="entry name" value="His_biosynth"/>
</dbReference>
<reference evidence="12 13" key="1">
    <citation type="journal article" date="2016" name="Syst. Appl. Microbiol.">
        <title>Vibrio bivalvicida sp. nov., a novel larval pathogen for bivalve molluscs reared in a hatchery.</title>
        <authorList>
            <person name="Dubert J."/>
            <person name="Romalde J.L."/>
            <person name="Prado S."/>
            <person name="Barja J.L."/>
        </authorList>
    </citation>
    <scope>NUCLEOTIDE SEQUENCE [LARGE SCALE GENOMIC DNA]</scope>
    <source>
        <strain evidence="12 13">605</strain>
    </source>
</reference>
<evidence type="ECO:0000313" key="12">
    <source>
        <dbReference type="EMBL" id="OAJ96165.1"/>
    </source>
</evidence>
<evidence type="ECO:0000256" key="3">
    <source>
        <dbReference type="ARBA" id="ARBA00011152"/>
    </source>
</evidence>
<dbReference type="GO" id="GO:0000105">
    <property type="term" value="P:L-histidine biosynthetic process"/>
    <property type="evidence" value="ECO:0007669"/>
    <property type="project" value="UniProtKB-UniPathway"/>
</dbReference>
<evidence type="ECO:0000256" key="7">
    <source>
        <dbReference type="ARBA" id="ARBA00023239"/>
    </source>
</evidence>
<evidence type="ECO:0000256" key="4">
    <source>
        <dbReference type="ARBA" id="ARBA00012809"/>
    </source>
</evidence>
<comment type="function">
    <text evidence="8">IGPS catalyzes the conversion of PRFAR and glutamine to IGP, AICAR and glutamate. The HisF subunit catalyzes the cyclization activity that produces IGP and AICAR from PRFAR using the ammonia provided by the HisH subunit.</text>
</comment>
<evidence type="ECO:0000313" key="13">
    <source>
        <dbReference type="Proteomes" id="UP000078406"/>
    </source>
</evidence>
<keyword evidence="5 11" id="KW-0028">Amino-acid biosynthesis</keyword>
<evidence type="ECO:0000256" key="10">
    <source>
        <dbReference type="ARBA" id="ARBA00047838"/>
    </source>
</evidence>
<dbReference type="PANTHER" id="PTHR21235">
    <property type="entry name" value="IMIDAZOLE GLYCEROL PHOSPHATE SYNTHASE SUBUNIT HISF/H IGP SYNTHASE SUBUNIT HISF/H"/>
    <property type="match status" value="1"/>
</dbReference>
<comment type="catalytic activity">
    <reaction evidence="10">
        <text>5-[(5-phospho-1-deoxy-D-ribulos-1-ylimino)methylamino]-1-(5-phospho-beta-D-ribosyl)imidazole-4-carboxamide + L-glutamine = D-erythro-1-(imidazol-4-yl)glycerol 3-phosphate + 5-amino-1-(5-phospho-beta-D-ribosyl)imidazole-4-carboxamide + L-glutamate + H(+)</text>
        <dbReference type="Rhea" id="RHEA:24793"/>
        <dbReference type="ChEBI" id="CHEBI:15378"/>
        <dbReference type="ChEBI" id="CHEBI:29985"/>
        <dbReference type="ChEBI" id="CHEBI:58278"/>
        <dbReference type="ChEBI" id="CHEBI:58359"/>
        <dbReference type="ChEBI" id="CHEBI:58475"/>
        <dbReference type="ChEBI" id="CHEBI:58525"/>
        <dbReference type="EC" id="4.3.2.10"/>
    </reaction>
</comment>
<dbReference type="InterPro" id="IPR004651">
    <property type="entry name" value="HisF"/>
</dbReference>
<comment type="similarity">
    <text evidence="2 11">Belongs to the HisA/HisF family.</text>
</comment>
<evidence type="ECO:0000256" key="6">
    <source>
        <dbReference type="ARBA" id="ARBA00023102"/>
    </source>
</evidence>
<dbReference type="InterPro" id="IPR050064">
    <property type="entry name" value="IGPS_HisA/HisF"/>
</dbReference>
<dbReference type="EMBL" id="LLEI02000010">
    <property type="protein sequence ID" value="OAJ96165.1"/>
    <property type="molecule type" value="Genomic_DNA"/>
</dbReference>
<keyword evidence="7" id="KW-0456">Lyase</keyword>
<evidence type="ECO:0000256" key="9">
    <source>
        <dbReference type="ARBA" id="ARBA00030264"/>
    </source>
</evidence>
<evidence type="ECO:0000256" key="2">
    <source>
        <dbReference type="ARBA" id="ARBA00009667"/>
    </source>
</evidence>
<comment type="caution">
    <text evidence="12">The sequence shown here is derived from an EMBL/GenBank/DDBJ whole genome shotgun (WGS) entry which is preliminary data.</text>
</comment>
<dbReference type="Proteomes" id="UP000078406">
    <property type="component" value="Unassembled WGS sequence"/>
</dbReference>
<proteinExistence type="inferred from homology"/>
<comment type="pathway">
    <text evidence="1">Amino-acid biosynthesis; L-histidine biosynthesis; L-histidine from 5-phospho-alpha-D-ribose 1-diphosphate: step 5/9.</text>
</comment>
<evidence type="ECO:0000256" key="8">
    <source>
        <dbReference type="ARBA" id="ARBA00025475"/>
    </source>
</evidence>
<evidence type="ECO:0000256" key="5">
    <source>
        <dbReference type="ARBA" id="ARBA00022605"/>
    </source>
</evidence>
<keyword evidence="6 11" id="KW-0368">Histidine biosynthesis</keyword>
<sequence length="253" mass="27803">MKNVRLISRLDVKGSHLIKGVHLEGLRKIGVPQEHAVKYYQQGADEIIYMDVVASLYGRNNLSDIVERTAENVFVPITVGGGVRSVEDVRHLLRCGADKVAINTAATQNPNLLSEIAEVFGSQCVVLSVEATRHENGDWWVYTDNGREKSQYEVEEWVNKAVDHGAGEILLTSVDHEGTGKGFDNQLIKLVSNSVNVPIIASGGMSSSSHIVEAIDHGADAVAMADVLHYNKMTMEMIHSECLNHGLHVRKLR</sequence>
<dbReference type="Gene3D" id="3.20.20.70">
    <property type="entry name" value="Aldolase class I"/>
    <property type="match status" value="1"/>
</dbReference>
<dbReference type="InterPro" id="IPR013785">
    <property type="entry name" value="Aldolase_TIM"/>
</dbReference>
<organism evidence="12 13">
    <name type="scientific">Vibrio bivalvicida</name>
    <dbReference type="NCBI Taxonomy" id="1276888"/>
    <lineage>
        <taxon>Bacteria</taxon>
        <taxon>Pseudomonadati</taxon>
        <taxon>Pseudomonadota</taxon>
        <taxon>Gammaproteobacteria</taxon>
        <taxon>Vibrionales</taxon>
        <taxon>Vibrionaceae</taxon>
        <taxon>Vibrio</taxon>
        <taxon>Vibrio oreintalis group</taxon>
    </lineage>
</organism>
<comment type="subunit">
    <text evidence="3">Heterodimer of HisH and HisF.</text>
</comment>
<evidence type="ECO:0000256" key="1">
    <source>
        <dbReference type="ARBA" id="ARBA00005091"/>
    </source>
</evidence>
<dbReference type="GO" id="GO:0000107">
    <property type="term" value="F:imidazoleglycerol-phosphate synthase activity"/>
    <property type="evidence" value="ECO:0007669"/>
    <property type="project" value="InterPro"/>
</dbReference>
<protein>
    <recommendedName>
        <fullName evidence="4">imidazole glycerol-phosphate synthase</fullName>
        <ecNumber evidence="4">4.3.2.10</ecNumber>
    </recommendedName>
    <alternativeName>
        <fullName evidence="9">IGP synthase cyclase subunit</fullName>
    </alternativeName>
</protein>
<dbReference type="SUPFAM" id="SSF51366">
    <property type="entry name" value="Ribulose-phoshate binding barrel"/>
    <property type="match status" value="1"/>
</dbReference>
<accession>A0A177Y6N6</accession>
<evidence type="ECO:0000256" key="11">
    <source>
        <dbReference type="RuleBase" id="RU003657"/>
    </source>
</evidence>
<dbReference type="UniPathway" id="UPA00031">
    <property type="reaction ID" value="UER00010"/>
</dbReference>
<dbReference type="InterPro" id="IPR011060">
    <property type="entry name" value="RibuloseP-bd_barrel"/>
</dbReference>
<dbReference type="PANTHER" id="PTHR21235:SF2">
    <property type="entry name" value="IMIDAZOLE GLYCEROL PHOSPHATE SYNTHASE HISHF"/>
    <property type="match status" value="1"/>
</dbReference>
<dbReference type="GO" id="GO:0016829">
    <property type="term" value="F:lyase activity"/>
    <property type="evidence" value="ECO:0007669"/>
    <property type="project" value="UniProtKB-KW"/>
</dbReference>
<dbReference type="CDD" id="cd04731">
    <property type="entry name" value="HisF"/>
    <property type="match status" value="1"/>
</dbReference>